<proteinExistence type="predicted"/>
<organism evidence="1 2">
    <name type="scientific">Wickerhamomyces mucosus</name>
    <dbReference type="NCBI Taxonomy" id="1378264"/>
    <lineage>
        <taxon>Eukaryota</taxon>
        <taxon>Fungi</taxon>
        <taxon>Dikarya</taxon>
        <taxon>Ascomycota</taxon>
        <taxon>Saccharomycotina</taxon>
        <taxon>Saccharomycetes</taxon>
        <taxon>Phaffomycetales</taxon>
        <taxon>Wickerhamomycetaceae</taxon>
        <taxon>Wickerhamomyces</taxon>
    </lineage>
</organism>
<sequence length="131" mass="14024">MEPRNVDASPSYCVIEAVLVNVSENELDNGEVGIEASLVLVIEDGDAVTILEDPIEFEVEDEIIAVESDTRIKEVNEVSSPVTVLTTLPPAICVVVVLSVIELALVLKSTGLVAFIDDEVLVLSNMATDDK</sequence>
<dbReference type="AlphaFoldDB" id="A0A9P8TDE9"/>
<comment type="caution">
    <text evidence="1">The sequence shown here is derived from an EMBL/GenBank/DDBJ whole genome shotgun (WGS) entry which is preliminary data.</text>
</comment>
<protein>
    <submittedName>
        <fullName evidence="1">Uncharacterized protein</fullName>
    </submittedName>
</protein>
<gene>
    <name evidence="1" type="ORF">WICMUC_002878</name>
</gene>
<evidence type="ECO:0000313" key="1">
    <source>
        <dbReference type="EMBL" id="KAH3675046.1"/>
    </source>
</evidence>
<name>A0A9P8TDE9_9ASCO</name>
<dbReference type="EMBL" id="JAEUBF010000782">
    <property type="protein sequence ID" value="KAH3675046.1"/>
    <property type="molecule type" value="Genomic_DNA"/>
</dbReference>
<reference evidence="1" key="2">
    <citation type="submission" date="2021-01" db="EMBL/GenBank/DDBJ databases">
        <authorList>
            <person name="Schikora-Tamarit M.A."/>
        </authorList>
    </citation>
    <scope>NUCLEOTIDE SEQUENCE</scope>
    <source>
        <strain evidence="1">CBS6341</strain>
    </source>
</reference>
<reference evidence="1" key="1">
    <citation type="journal article" date="2021" name="Open Biol.">
        <title>Shared evolutionary footprints suggest mitochondrial oxidative damage underlies multiple complex I losses in fungi.</title>
        <authorList>
            <person name="Schikora-Tamarit M.A."/>
            <person name="Marcet-Houben M."/>
            <person name="Nosek J."/>
            <person name="Gabaldon T."/>
        </authorList>
    </citation>
    <scope>NUCLEOTIDE SEQUENCE</scope>
    <source>
        <strain evidence="1">CBS6341</strain>
    </source>
</reference>
<keyword evidence="2" id="KW-1185">Reference proteome</keyword>
<accession>A0A9P8TDE9</accession>
<dbReference type="Proteomes" id="UP000769528">
    <property type="component" value="Unassembled WGS sequence"/>
</dbReference>
<evidence type="ECO:0000313" key="2">
    <source>
        <dbReference type="Proteomes" id="UP000769528"/>
    </source>
</evidence>